<evidence type="ECO:0000259" key="4">
    <source>
        <dbReference type="PROSITE" id="PS50853"/>
    </source>
</evidence>
<dbReference type="RefSeq" id="WP_176734442.1">
    <property type="nucleotide sequence ID" value="NZ_FMCW01000045.1"/>
</dbReference>
<keyword evidence="2" id="KW-0119">Carbohydrate metabolism</keyword>
<evidence type="ECO:0000256" key="2">
    <source>
        <dbReference type="ARBA" id="ARBA00023326"/>
    </source>
</evidence>
<dbReference type="PROSITE" id="PS50853">
    <property type="entry name" value="FN3"/>
    <property type="match status" value="1"/>
</dbReference>
<evidence type="ECO:0000256" key="3">
    <source>
        <dbReference type="SAM" id="MobiDB-lite"/>
    </source>
</evidence>
<feature type="compositionally biased region" description="Basic residues" evidence="3">
    <location>
        <begin position="747"/>
        <end position="759"/>
    </location>
</feature>
<evidence type="ECO:0000256" key="1">
    <source>
        <dbReference type="ARBA" id="ARBA00023295"/>
    </source>
</evidence>
<dbReference type="Gene3D" id="2.60.40.10">
    <property type="entry name" value="Immunoglobulins"/>
    <property type="match status" value="3"/>
</dbReference>
<proteinExistence type="predicted"/>
<dbReference type="GO" id="GO:0016798">
    <property type="term" value="F:hydrolase activity, acting on glycosyl bonds"/>
    <property type="evidence" value="ECO:0007669"/>
    <property type="project" value="UniProtKB-KW"/>
</dbReference>
<dbReference type="SMART" id="SM00060">
    <property type="entry name" value="FN3"/>
    <property type="match status" value="1"/>
</dbReference>
<feature type="region of interest" description="Disordered" evidence="3">
    <location>
        <begin position="739"/>
        <end position="759"/>
    </location>
</feature>
<dbReference type="GO" id="GO:0016020">
    <property type="term" value="C:membrane"/>
    <property type="evidence" value="ECO:0007669"/>
    <property type="project" value="InterPro"/>
</dbReference>
<dbReference type="InterPro" id="IPR013783">
    <property type="entry name" value="Ig-like_fold"/>
</dbReference>
<dbReference type="Pfam" id="PF00041">
    <property type="entry name" value="fn3"/>
    <property type="match status" value="1"/>
</dbReference>
<keyword evidence="1" id="KW-0378">Hydrolase</keyword>
<keyword evidence="1" id="KW-0326">Glycosidase</keyword>
<evidence type="ECO:0000313" key="5">
    <source>
        <dbReference type="EMBL" id="SCF19567.1"/>
    </source>
</evidence>
<name>A0A1C4YFQ5_9ACTN</name>
<organism evidence="5 6">
    <name type="scientific">Micromonospora haikouensis</name>
    <dbReference type="NCBI Taxonomy" id="686309"/>
    <lineage>
        <taxon>Bacteria</taxon>
        <taxon>Bacillati</taxon>
        <taxon>Actinomycetota</taxon>
        <taxon>Actinomycetes</taxon>
        <taxon>Micromonosporales</taxon>
        <taxon>Micromonosporaceae</taxon>
        <taxon>Micromonospora</taxon>
    </lineage>
</organism>
<dbReference type="GO" id="GO:0000272">
    <property type="term" value="P:polysaccharide catabolic process"/>
    <property type="evidence" value="ECO:0007669"/>
    <property type="project" value="UniProtKB-KW"/>
</dbReference>
<dbReference type="GO" id="GO:0005509">
    <property type="term" value="F:calcium ion binding"/>
    <property type="evidence" value="ECO:0007669"/>
    <property type="project" value="InterPro"/>
</dbReference>
<accession>A0A1C4YFQ5</accession>
<dbReference type="CDD" id="cd00063">
    <property type="entry name" value="FN3"/>
    <property type="match status" value="1"/>
</dbReference>
<dbReference type="SUPFAM" id="SSF49265">
    <property type="entry name" value="Fibronectin type III"/>
    <property type="match status" value="1"/>
</dbReference>
<dbReference type="InterPro" id="IPR015919">
    <property type="entry name" value="Cadherin-like_sf"/>
</dbReference>
<dbReference type="EMBL" id="FMCW01000045">
    <property type="protein sequence ID" value="SCF19567.1"/>
    <property type="molecule type" value="Genomic_DNA"/>
</dbReference>
<sequence>MLALPSAPTVRAVTADVTNAVISWSPPASDGGSPIINYIVFPYVGGVKQPSQTVAATPLTATVGGLLAGVTYTFTVAALTAQGLGPESTPSHPVIPNESPWVFWTGNNAEVGVAYSQNVGVSRAVAPWTFSITFGALPPGLTINPNTGTIAGIPTTAGSFAFVVRAVGSTGEIGSRLIIITVTPAPNIVIPAVPLGEVNAPYALRPTVVGGVAPYSWAISAGVLPPGLTLDPTTGAITGRPTTAIISAVDLRVTDAAGLTDTQQIRITIQPQTVVTLTASAAAVNFDSPVTFTATLGPGEIEGTVTIFDKQRTGVTVNLGTEPVSFNRASFTLKLPAFGLNQVFMQYDSTITNGESLSNTVPVQVNGVPGQLLIDQFRQSGLANTPTQYDQYVVLYNNTSIPMQLPGITVEAPGVSIVIPTTATTIGPRVGYLIGTARYNVSFPTIPADLLVPTLGPVPNTGATGLRLRVPDAANTITDAAGRIPGYSTGTPLPAFSSPPTVRNAWVRLRVSGTPQDTFDNRADFRLVATNLGPINGVQSTLGSPSPLRQFGPFEQSNILQTTLADPTKASNEAPNQQVIDATPANPKRLIIRRAVTNRGVTPATLVRLRISTLSQVNGAPIPGTPTPPNPAELRLVNPTVTSETITVGGRTVTVNNLSMDAPAEDPPGGGLSTTLTAPLPLGGLAPGQTIYVSLSFEVDKGGTFWVGWDVEAIGGGPVTRPGLAATAAVTTAKEKAAKKAGQQAAKSRKLTNVRGSIR</sequence>
<keyword evidence="2" id="KW-0624">Polysaccharide degradation</keyword>
<dbReference type="Proteomes" id="UP000199375">
    <property type="component" value="Unassembled WGS sequence"/>
</dbReference>
<dbReference type="Pfam" id="PF05345">
    <property type="entry name" value="He_PIG"/>
    <property type="match status" value="2"/>
</dbReference>
<protein>
    <submittedName>
        <fullName evidence="5">Putative Ig domain-containing protein</fullName>
    </submittedName>
</protein>
<evidence type="ECO:0000313" key="6">
    <source>
        <dbReference type="Proteomes" id="UP000199375"/>
    </source>
</evidence>
<feature type="domain" description="Fibronectin type-III" evidence="4">
    <location>
        <begin position="4"/>
        <end position="99"/>
    </location>
</feature>
<dbReference type="InterPro" id="IPR003961">
    <property type="entry name" value="FN3_dom"/>
</dbReference>
<dbReference type="InterPro" id="IPR036116">
    <property type="entry name" value="FN3_sf"/>
</dbReference>
<gene>
    <name evidence="5" type="ORF">GA0070558_1458</name>
</gene>
<reference evidence="5 6" key="1">
    <citation type="submission" date="2016-06" db="EMBL/GenBank/DDBJ databases">
        <authorList>
            <person name="Kjaerup R.B."/>
            <person name="Dalgaard T.S."/>
            <person name="Juul-Madsen H.R."/>
        </authorList>
    </citation>
    <scope>NUCLEOTIDE SEQUENCE [LARGE SCALE GENOMIC DNA]</scope>
    <source>
        <strain evidence="5 6">DSM 45626</strain>
    </source>
</reference>
<dbReference type="SUPFAM" id="SSF49313">
    <property type="entry name" value="Cadherin-like"/>
    <property type="match status" value="2"/>
</dbReference>
<dbReference type="AlphaFoldDB" id="A0A1C4YFQ5"/>